<dbReference type="EC" id="3.1.-.-" evidence="14"/>
<keyword evidence="3 14" id="KW-0479">Metal-binding</keyword>
<dbReference type="Gene3D" id="3.90.320.10">
    <property type="match status" value="1"/>
</dbReference>
<dbReference type="GO" id="GO:0005524">
    <property type="term" value="F:ATP binding"/>
    <property type="evidence" value="ECO:0007669"/>
    <property type="project" value="UniProtKB-UniRule"/>
</dbReference>
<keyword evidence="4 14" id="KW-0547">Nucleotide-binding</keyword>
<comment type="similarity">
    <text evidence="14">Belongs to the helicase family. AddB/RexB type 1 subfamily.</text>
</comment>
<feature type="binding site" evidence="14">
    <location>
        <position position="1130"/>
    </location>
    <ligand>
        <name>[4Fe-4S] cluster</name>
        <dbReference type="ChEBI" id="CHEBI:49883"/>
    </ligand>
</feature>
<keyword evidence="8 14" id="KW-0269">Exonuclease</keyword>
<evidence type="ECO:0000256" key="6">
    <source>
        <dbReference type="ARBA" id="ARBA00022801"/>
    </source>
</evidence>
<evidence type="ECO:0000256" key="7">
    <source>
        <dbReference type="ARBA" id="ARBA00022806"/>
    </source>
</evidence>
<dbReference type="Pfam" id="PF12705">
    <property type="entry name" value="PDDEXK_1"/>
    <property type="match status" value="1"/>
</dbReference>
<name>A0AB39HT23_9BACI</name>
<evidence type="ECO:0000256" key="10">
    <source>
        <dbReference type="ARBA" id="ARBA00023004"/>
    </source>
</evidence>
<comment type="miscellaneous">
    <text evidence="14">Despite having conserved helicase domains, this subunit does not have helicase activity.</text>
</comment>
<evidence type="ECO:0000259" key="15">
    <source>
        <dbReference type="PROSITE" id="PS51217"/>
    </source>
</evidence>
<evidence type="ECO:0000256" key="11">
    <source>
        <dbReference type="ARBA" id="ARBA00023014"/>
    </source>
</evidence>
<dbReference type="PANTHER" id="PTHR30591:SF1">
    <property type="entry name" value="RECBCD ENZYME SUBUNIT RECC"/>
    <property type="match status" value="1"/>
</dbReference>
<comment type="cofactor">
    <cofactor evidence="14">
        <name>Mg(2+)</name>
        <dbReference type="ChEBI" id="CHEBI:18420"/>
    </cofactor>
</comment>
<feature type="binding site" evidence="14">
    <location>
        <position position="1124"/>
    </location>
    <ligand>
        <name>[4Fe-4S] cluster</name>
        <dbReference type="ChEBI" id="CHEBI:49883"/>
    </ligand>
</feature>
<evidence type="ECO:0000256" key="2">
    <source>
        <dbReference type="ARBA" id="ARBA00022722"/>
    </source>
</evidence>
<keyword evidence="10 14" id="KW-0408">Iron</keyword>
<dbReference type="SUPFAM" id="SSF52540">
    <property type="entry name" value="P-loop containing nucleoside triphosphate hydrolases"/>
    <property type="match status" value="1"/>
</dbReference>
<evidence type="ECO:0000256" key="1">
    <source>
        <dbReference type="ARBA" id="ARBA00022485"/>
    </source>
</evidence>
<dbReference type="InterPro" id="IPR049035">
    <property type="entry name" value="ADDB_N"/>
</dbReference>
<evidence type="ECO:0000313" key="16">
    <source>
        <dbReference type="EMBL" id="XDK33859.1"/>
    </source>
</evidence>
<dbReference type="InterPro" id="IPR014140">
    <property type="entry name" value="DNA_helicase_suAddB"/>
</dbReference>
<organism evidence="16">
    <name type="scientific">Ornithinibacillus sp. 4-3</name>
    <dbReference type="NCBI Taxonomy" id="3231488"/>
    <lineage>
        <taxon>Bacteria</taxon>
        <taxon>Bacillati</taxon>
        <taxon>Bacillota</taxon>
        <taxon>Bacilli</taxon>
        <taxon>Bacillales</taxon>
        <taxon>Bacillaceae</taxon>
        <taxon>Ornithinibacillus</taxon>
    </lineage>
</organism>
<evidence type="ECO:0000256" key="5">
    <source>
        <dbReference type="ARBA" id="ARBA00022763"/>
    </source>
</evidence>
<reference evidence="16" key="1">
    <citation type="submission" date="2024-07" db="EMBL/GenBank/DDBJ databases">
        <title>Halotolerant mesophilic bacterium Ornithinibacillus sp. 4-3, sp. nov., isolated from soil.</title>
        <authorList>
            <person name="Sidarenka A.V."/>
            <person name="Guliayeva D.E."/>
            <person name="Leanovich S.I."/>
            <person name="Hileuskaya K.S."/>
            <person name="Akhremchuk A.E."/>
            <person name="Sikolenko M.A."/>
            <person name="Valentovich L.N."/>
        </authorList>
    </citation>
    <scope>NUCLEOTIDE SEQUENCE</scope>
    <source>
        <strain evidence="16">4-3</strain>
    </source>
</reference>
<dbReference type="Pfam" id="PF21445">
    <property type="entry name" value="ADDB_N"/>
    <property type="match status" value="1"/>
</dbReference>
<feature type="binding site" evidence="14">
    <location>
        <position position="801"/>
    </location>
    <ligand>
        <name>[4Fe-4S] cluster</name>
        <dbReference type="ChEBI" id="CHEBI:49883"/>
    </ligand>
</feature>
<evidence type="ECO:0000256" key="9">
    <source>
        <dbReference type="ARBA" id="ARBA00022840"/>
    </source>
</evidence>
<evidence type="ECO:0000256" key="3">
    <source>
        <dbReference type="ARBA" id="ARBA00022723"/>
    </source>
</evidence>
<keyword evidence="2 14" id="KW-0540">Nuclease</keyword>
<keyword evidence="7 14" id="KW-0347">Helicase</keyword>
<dbReference type="GO" id="GO:0008409">
    <property type="term" value="F:5'-3' exonuclease activity"/>
    <property type="evidence" value="ECO:0007669"/>
    <property type="project" value="UniProtKB-UniRule"/>
</dbReference>
<dbReference type="InterPro" id="IPR038726">
    <property type="entry name" value="PDDEXK_AddAB-type"/>
</dbReference>
<keyword evidence="9 14" id="KW-0067">ATP-binding</keyword>
<evidence type="ECO:0000256" key="8">
    <source>
        <dbReference type="ARBA" id="ARBA00022839"/>
    </source>
</evidence>
<dbReference type="Gene3D" id="3.40.50.300">
    <property type="entry name" value="P-loop containing nucleotide triphosphate hydrolases"/>
    <property type="match status" value="3"/>
</dbReference>
<feature type="binding site" evidence="14">
    <location>
        <position position="1121"/>
    </location>
    <ligand>
        <name>[4Fe-4S] cluster</name>
        <dbReference type="ChEBI" id="CHEBI:49883"/>
    </ligand>
</feature>
<dbReference type="HAMAP" id="MF_01452">
    <property type="entry name" value="AddB_type1"/>
    <property type="match status" value="1"/>
</dbReference>
<keyword evidence="1 14" id="KW-0004">4Fe-4S</keyword>
<dbReference type="InterPro" id="IPR014017">
    <property type="entry name" value="DNA_helicase_UvrD-like_C"/>
</dbReference>
<dbReference type="InterPro" id="IPR027417">
    <property type="entry name" value="P-loop_NTPase"/>
</dbReference>
<dbReference type="AlphaFoldDB" id="A0AB39HT23"/>
<proteinExistence type="inferred from homology"/>
<comment type="function">
    <text evidence="14">The heterodimer acts as both an ATP-dependent DNA helicase and an ATP-dependent, dual-direction single-stranded exonuclease. Recognizes the chi site generating a DNA molecule suitable for the initiation of homologous recombination. The AddB subunit has 5' -&gt; 3' nuclease activity but not helicase activity.</text>
</comment>
<dbReference type="PROSITE" id="PS51217">
    <property type="entry name" value="UVRD_HELICASE_CTER"/>
    <property type="match status" value="1"/>
</dbReference>
<keyword evidence="12 14" id="KW-0238">DNA-binding</keyword>
<keyword evidence="13 14" id="KW-0234">DNA repair</keyword>
<dbReference type="GO" id="GO:0051539">
    <property type="term" value="F:4 iron, 4 sulfur cluster binding"/>
    <property type="evidence" value="ECO:0007669"/>
    <property type="project" value="UniProtKB-KW"/>
</dbReference>
<dbReference type="GO" id="GO:0000724">
    <property type="term" value="P:double-strand break repair via homologous recombination"/>
    <property type="evidence" value="ECO:0007669"/>
    <property type="project" value="UniProtKB-UniRule"/>
</dbReference>
<sequence length="1165" mass="135484">MGLRFVLGRAGAGQSNYLLREVREKLQHEARGPAIFYIVPDQMTFQQEYKLYQENHVQGSMRAQVVSFSRLAWHILQETGGATRPFISSVGIQMMLRKIIEEKQGDFQVFQKALEKQGFLDDLENMITEFKRYRISPDTLLNQMDRMNEFVHKESSEQSLLYKLDDLYYIYQQLVSQLQGKYLDGEDRLQLLAEKIELSKQLETAEIYLDGFHRFTPQELLVVETLLKKCKRVTIGLTVDQVDENMSELDLFYQTNETYCALRSLTEQYQIPIEEVIRLRPEDARFKERPAMQHLENHFDTRPSPAFLGKAPIQMAEAIHPRAEVEGVAQEIIRLVREENYRFKDMAIFIRQTDMYHELLSTIFEDYGIPLFIDEKKTMLHHPLIELLRSALEIVEGNWRYDTVFRVIKTGFIRADDEEYPLTNDAIDELENYVIEHGIRSRETWFSDQPWIYRRFSGFSQRAQTDEELEMQRKINAYRRQVVQGLQTFDEQIRQAKTIRELCETTFRWLEHIDVPSRLEEIREAYDASAENELAREQEQVWDAIIQLFDEMVEMAGEEVLSLSSFRSILDAGLKSLKFSHVPPSIDHVIVGTIDRSRISGIRAAFLLGVNEGVWPNKPPSDVIISEQERTLLAYHGLQLAENSQRKLLDEWFYIYLAFTAARDFLWISYPISDGEGKAKIPSQLIKRIAELFPMLNSPILLGDPEEIEDAERFITTSTTTRSVLTAKLAKYKRGYPMKEIWDHVLNWYISNEPKYGTTYQVLQSIFYENRPKNLSKQTVGNLYDKQIKTSVSRLEMYYRCSYQHFAQYNLQLQERRKYTLEAPDIGSLFHEALKMITEWVQREGNDFANLSRQDAKAYAQRALNDLAPILQNQILSSSNRYQYIKNKLFHVIARATYILSEQARKSGFSPVSVELSFGENGKLNPLVITLPNGYELLFRGRIDRVDKAMVGSDLYLRIIDYKSSETGLNLVHVYYGIALQMLAYLDIILAQSESWLGMKASPAGVLYFHVHNAMLRDFEQMDEQKIEEELFKQYKMKGLLISEADVVKEMDTTLDKGYSQIVPAAINAKGGFYSNASVANEQTFDGLRAHIHDLIIQAGIDITSGRIDLAPYEYKERNACTFCQFKSVCQFDPSLTENKFRTLKDKKDEEIIHEILQNKTLDLE</sequence>
<evidence type="ECO:0000256" key="12">
    <source>
        <dbReference type="ARBA" id="ARBA00023125"/>
    </source>
</evidence>
<keyword evidence="6 14" id="KW-0378">Hydrolase</keyword>
<evidence type="ECO:0000256" key="4">
    <source>
        <dbReference type="ARBA" id="ARBA00022741"/>
    </source>
</evidence>
<gene>
    <name evidence="14 16" type="primary">addB</name>
    <name evidence="16" type="ORF">AB4Y30_05760</name>
</gene>
<evidence type="ECO:0000256" key="13">
    <source>
        <dbReference type="ARBA" id="ARBA00023204"/>
    </source>
</evidence>
<accession>A0AB39HT23</accession>
<dbReference type="GO" id="GO:0004386">
    <property type="term" value="F:helicase activity"/>
    <property type="evidence" value="ECO:0007669"/>
    <property type="project" value="UniProtKB-KW"/>
</dbReference>
<keyword evidence="11 14" id="KW-0411">Iron-sulfur</keyword>
<comment type="cofactor">
    <cofactor evidence="14">
        <name>[4Fe-4S] cluster</name>
        <dbReference type="ChEBI" id="CHEBI:49883"/>
    </cofactor>
    <text evidence="14">Binds 1 [4Fe-4S] cluster.</text>
</comment>
<protein>
    <recommendedName>
        <fullName evidence="14">ATP-dependent helicase/deoxyribonuclease subunit B</fullName>
        <ecNumber evidence="14">3.1.-.-</ecNumber>
    </recommendedName>
    <alternativeName>
        <fullName evidence="14">ATP-dependent helicase/nuclease subunit AddB</fullName>
    </alternativeName>
</protein>
<dbReference type="RefSeq" id="WP_368654537.1">
    <property type="nucleotide sequence ID" value="NZ_CP162599.1"/>
</dbReference>
<dbReference type="GO" id="GO:0003690">
    <property type="term" value="F:double-stranded DNA binding"/>
    <property type="evidence" value="ECO:0007669"/>
    <property type="project" value="UniProtKB-UniRule"/>
</dbReference>
<dbReference type="Gene3D" id="6.10.140.1030">
    <property type="match status" value="1"/>
</dbReference>
<evidence type="ECO:0000256" key="14">
    <source>
        <dbReference type="HAMAP-Rule" id="MF_01452"/>
    </source>
</evidence>
<dbReference type="NCBIfam" id="TIGR02773">
    <property type="entry name" value="addB_Gpos"/>
    <property type="match status" value="1"/>
</dbReference>
<feature type="domain" description="UvrD-like helicase C-terminal" evidence="15">
    <location>
        <begin position="281"/>
        <end position="599"/>
    </location>
</feature>
<dbReference type="InterPro" id="IPR011604">
    <property type="entry name" value="PDDEXK-like_dom_sf"/>
</dbReference>
<dbReference type="PANTHER" id="PTHR30591">
    <property type="entry name" value="RECBCD ENZYME SUBUNIT RECC"/>
    <property type="match status" value="1"/>
</dbReference>
<dbReference type="EMBL" id="CP162599">
    <property type="protein sequence ID" value="XDK33859.1"/>
    <property type="molecule type" value="Genomic_DNA"/>
</dbReference>
<keyword evidence="5 14" id="KW-0227">DNA damage</keyword>
<comment type="subunit">
    <text evidence="14">Heterodimer of AddA and AddB.</text>
</comment>
<dbReference type="GO" id="GO:0046872">
    <property type="term" value="F:metal ion binding"/>
    <property type="evidence" value="ECO:0007669"/>
    <property type="project" value="UniProtKB-KW"/>
</dbReference>